<dbReference type="InterPro" id="IPR050565">
    <property type="entry name" value="LYPA1-2/EST-like"/>
</dbReference>
<dbReference type="EMBL" id="AP026798">
    <property type="protein sequence ID" value="BDR52227.1"/>
    <property type="molecule type" value="Genomic_DNA"/>
</dbReference>
<evidence type="ECO:0000259" key="3">
    <source>
        <dbReference type="Pfam" id="PF02230"/>
    </source>
</evidence>
<evidence type="ECO:0000313" key="4">
    <source>
        <dbReference type="EMBL" id="BDR52227.1"/>
    </source>
</evidence>
<dbReference type="PANTHER" id="PTHR10655:SF17">
    <property type="entry name" value="LYSOPHOSPHOLIPASE-LIKE PROTEIN 1"/>
    <property type="match status" value="1"/>
</dbReference>
<keyword evidence="2" id="KW-0378">Hydrolase</keyword>
<feature type="domain" description="Phospholipase/carboxylesterase/thioesterase" evidence="3">
    <location>
        <begin position="37"/>
        <end position="234"/>
    </location>
</feature>
<comment type="similarity">
    <text evidence="1">Belongs to the AB hydrolase superfamily. AB hydrolase 2 family.</text>
</comment>
<accession>A0ABN6S7T3</accession>
<dbReference type="InterPro" id="IPR003140">
    <property type="entry name" value="PLipase/COase/thioEstase"/>
</dbReference>
<organism evidence="4 5">
    <name type="scientific">Bombiscardovia nodaiensis</name>
    <dbReference type="NCBI Taxonomy" id="2932181"/>
    <lineage>
        <taxon>Bacteria</taxon>
        <taxon>Bacillati</taxon>
        <taxon>Actinomycetota</taxon>
        <taxon>Actinomycetes</taxon>
        <taxon>Bifidobacteriales</taxon>
        <taxon>Bifidobacteriaceae</taxon>
        <taxon>Bombiscardovia</taxon>
    </lineage>
</organism>
<evidence type="ECO:0000313" key="5">
    <source>
        <dbReference type="Proteomes" id="UP001321766"/>
    </source>
</evidence>
<gene>
    <name evidence="4" type="ORF">KIM372_01340</name>
</gene>
<reference evidence="4 5" key="1">
    <citation type="journal article" date="2023" name="Microbiol. Spectr.">
        <title>Symbiosis of Carpenter Bees with Uncharacterized Lactic Acid Bacteria Showing NAD Auxotrophy.</title>
        <authorList>
            <person name="Kawasaki S."/>
            <person name="Ozawa K."/>
            <person name="Mori T."/>
            <person name="Yamamoto A."/>
            <person name="Ito M."/>
            <person name="Ohkuma M."/>
            <person name="Sakamoto M."/>
            <person name="Matsutani M."/>
        </authorList>
    </citation>
    <scope>NUCLEOTIDE SEQUENCE [LARGE SCALE GENOMIC DNA]</scope>
    <source>
        <strain evidence="4 5">Kim37-2</strain>
    </source>
</reference>
<evidence type="ECO:0000256" key="2">
    <source>
        <dbReference type="ARBA" id="ARBA00022801"/>
    </source>
</evidence>
<dbReference type="SUPFAM" id="SSF53474">
    <property type="entry name" value="alpha/beta-Hydrolases"/>
    <property type="match status" value="1"/>
</dbReference>
<protein>
    <submittedName>
        <fullName evidence="4">Phospholipase/carboxylesterase</fullName>
    </submittedName>
</protein>
<evidence type="ECO:0000256" key="1">
    <source>
        <dbReference type="ARBA" id="ARBA00006499"/>
    </source>
</evidence>
<dbReference type="PANTHER" id="PTHR10655">
    <property type="entry name" value="LYSOPHOSPHOLIPASE-RELATED"/>
    <property type="match status" value="1"/>
</dbReference>
<name>A0ABN6S7T3_9BIFI</name>
<sequence>MSQSNEDEAVVPGTVGEPQRVSVVKYSRKNGQANVRRPMFLLLHGWGSNEEDIADIMRYVAPYSDYASLRAPMTVPGSESGMFGPGYTWFHRSRPQGEDLDRDGFAAASAIDEWVQANLPAERDVVVMGFSQGGMLAAHLLRINPERYRAAISLSGFLAPGEVEGTAPADERLAAMEKPVFYGFGTDDPMVPRYESHAFAAWLDEHVWLRSQAYEGLDHSVSMVELGDIRRWLADIDVTSGLM</sequence>
<dbReference type="Gene3D" id="3.40.50.1820">
    <property type="entry name" value="alpha/beta hydrolase"/>
    <property type="match status" value="1"/>
</dbReference>
<keyword evidence="5" id="KW-1185">Reference proteome</keyword>
<proteinExistence type="inferred from homology"/>
<dbReference type="Pfam" id="PF02230">
    <property type="entry name" value="Abhydrolase_2"/>
    <property type="match status" value="1"/>
</dbReference>
<dbReference type="Proteomes" id="UP001321766">
    <property type="component" value="Chromosome"/>
</dbReference>
<dbReference type="InterPro" id="IPR029058">
    <property type="entry name" value="AB_hydrolase_fold"/>
</dbReference>